<evidence type="ECO:0000313" key="2">
    <source>
        <dbReference type="EMBL" id="QNV37696.1"/>
    </source>
</evidence>
<accession>A0A7H2BDF0</accession>
<keyword evidence="3" id="KW-1185">Reference proteome</keyword>
<evidence type="ECO:0000256" key="1">
    <source>
        <dbReference type="SAM" id="SignalP"/>
    </source>
</evidence>
<dbReference type="RefSeq" id="WP_190724534.1">
    <property type="nucleotide sequence ID" value="NZ_CP061539.1"/>
</dbReference>
<dbReference type="InterPro" id="IPR013207">
    <property type="entry name" value="LGFP"/>
</dbReference>
<gene>
    <name evidence="2" type="ORF">IDM49_10950</name>
</gene>
<evidence type="ECO:0000313" key="3">
    <source>
        <dbReference type="Proteomes" id="UP000516404"/>
    </source>
</evidence>
<organism evidence="2 3">
    <name type="scientific">Rothia terrae</name>
    <dbReference type="NCBI Taxonomy" id="396015"/>
    <lineage>
        <taxon>Bacteria</taxon>
        <taxon>Bacillati</taxon>
        <taxon>Actinomycetota</taxon>
        <taxon>Actinomycetes</taxon>
        <taxon>Micrococcales</taxon>
        <taxon>Micrococcaceae</taxon>
        <taxon>Rothia</taxon>
    </lineage>
</organism>
<name>A0A7H2BDF0_9MICC</name>
<evidence type="ECO:0008006" key="4">
    <source>
        <dbReference type="Google" id="ProtNLM"/>
    </source>
</evidence>
<feature type="signal peptide" evidence="1">
    <location>
        <begin position="1"/>
        <end position="32"/>
    </location>
</feature>
<dbReference type="AlphaFoldDB" id="A0A7H2BDF0"/>
<reference evidence="2 3" key="1">
    <citation type="submission" date="2020-09" db="EMBL/GenBank/DDBJ databases">
        <title>Investigation of environmental microbes.</title>
        <authorList>
            <person name="Ou Y."/>
            <person name="Kang Q."/>
        </authorList>
    </citation>
    <scope>NUCLEOTIDE SEQUENCE [LARGE SCALE GENOMIC DNA]</scope>
    <source>
        <strain evidence="2 3">KJZ-14</strain>
    </source>
</reference>
<proteinExistence type="predicted"/>
<keyword evidence="1" id="KW-0732">Signal</keyword>
<dbReference type="GeneID" id="96624758"/>
<dbReference type="EMBL" id="CP061539">
    <property type="protein sequence ID" value="QNV37696.1"/>
    <property type="molecule type" value="Genomic_DNA"/>
</dbReference>
<dbReference type="PROSITE" id="PS51318">
    <property type="entry name" value="TAT"/>
    <property type="match status" value="1"/>
</dbReference>
<sequence>MKNLSWKKFLTGSLASATIAASLFSAAPAANASTSNGTFRGYTSSAGVYSQYHVYANNIDWSLPVGVVFYLDGDYFYNYQSKVHNPANSDLARMANVANSRNMVFVPVISPDKNAGGDGITWWEDQSRNGDWFREYANWFINATGTDRNNIWTIGYSGGAEFETFELGADNQTSWRSNGGSIMVGGGGSRGMQTAPNDAAKRMNFQWWEGTNDRAGITNPPTWSAYDAGRQGFDSYGASGYWNRSFNEVWGVNHYQYNFPSILTQALDKAGVKKQSGYGLKGAIGEKYYNSGAAGKYGQPTTGEFSLIDGGAGQQFSNRYTIYWSPNTGAHPVWWPGGIGNLYRVNGYENGFGFPTTDEAAGPNGGAYQQFAKSNGQRYTLYWSPETGTHSLYENGAIGHAFNDHSRSYGWGYPTMNETADNNGAKQVFYQPSNGTRTAVYWSEGTGAHSLNDRGAISALWVANGYKHGFPIADETATARGGASAFFRDANGVETGYFWSEGTGVHTVNSKGALYWYWKQHGFIDGMGFPTHDERVEGDGKVHLRFSDGTHLTWSESEGVKVAK</sequence>
<dbReference type="Pfam" id="PF08310">
    <property type="entry name" value="LGFP"/>
    <property type="match status" value="3"/>
</dbReference>
<feature type="chain" id="PRO_5028914478" description="LGFP repeat-containing protein" evidence="1">
    <location>
        <begin position="33"/>
        <end position="564"/>
    </location>
</feature>
<dbReference type="KEGG" id="rter:IDM49_10950"/>
<dbReference type="InterPro" id="IPR006311">
    <property type="entry name" value="TAT_signal"/>
</dbReference>
<dbReference type="Proteomes" id="UP000516404">
    <property type="component" value="Chromosome"/>
</dbReference>
<protein>
    <recommendedName>
        <fullName evidence="4">LGFP repeat-containing protein</fullName>
    </recommendedName>
</protein>